<dbReference type="CDD" id="cd07771">
    <property type="entry name" value="ASKHA_NBD_FGGY_RhaB-like"/>
    <property type="match status" value="1"/>
</dbReference>
<evidence type="ECO:0000256" key="2">
    <source>
        <dbReference type="ARBA" id="ARBA00022679"/>
    </source>
</evidence>
<dbReference type="Gene3D" id="3.30.420.40">
    <property type="match status" value="2"/>
</dbReference>
<dbReference type="Proteomes" id="UP000190409">
    <property type="component" value="Unassembled WGS sequence"/>
</dbReference>
<keyword evidence="3" id="KW-0547">Nucleotide-binding</keyword>
<evidence type="ECO:0000256" key="5">
    <source>
        <dbReference type="ARBA" id="ARBA00022840"/>
    </source>
</evidence>
<evidence type="ECO:0000313" key="9">
    <source>
        <dbReference type="EMBL" id="OOL81456.1"/>
    </source>
</evidence>
<dbReference type="EMBL" id="MUYF01000003">
    <property type="protein sequence ID" value="OOL81456.1"/>
    <property type="molecule type" value="Genomic_DNA"/>
</dbReference>
<evidence type="ECO:0000259" key="7">
    <source>
        <dbReference type="Pfam" id="PF00370"/>
    </source>
</evidence>
<name>A0A1S8KP21_9LACT</name>
<dbReference type="InterPro" id="IPR018485">
    <property type="entry name" value="FGGY_C"/>
</dbReference>
<keyword evidence="4" id="KW-0418">Kinase</keyword>
<evidence type="ECO:0000313" key="10">
    <source>
        <dbReference type="Proteomes" id="UP000190409"/>
    </source>
</evidence>
<dbReference type="Pfam" id="PF02782">
    <property type="entry name" value="FGGY_C"/>
    <property type="match status" value="1"/>
</dbReference>
<dbReference type="PANTHER" id="PTHR43095:SF5">
    <property type="entry name" value="XYLULOSE KINASE"/>
    <property type="match status" value="1"/>
</dbReference>
<evidence type="ECO:0000256" key="1">
    <source>
        <dbReference type="ARBA" id="ARBA00009156"/>
    </source>
</evidence>
<dbReference type="SUPFAM" id="SSF53067">
    <property type="entry name" value="Actin-like ATPase domain"/>
    <property type="match status" value="2"/>
</dbReference>
<dbReference type="InterPro" id="IPR018484">
    <property type="entry name" value="FGGY_N"/>
</dbReference>
<dbReference type="InterPro" id="IPR050406">
    <property type="entry name" value="FGGY_Carb_Kinase"/>
</dbReference>
<dbReference type="GO" id="GO:0019301">
    <property type="term" value="P:rhamnose catabolic process"/>
    <property type="evidence" value="ECO:0007669"/>
    <property type="project" value="InterPro"/>
</dbReference>
<reference evidence="9 10" key="1">
    <citation type="submission" date="2017-01" db="EMBL/GenBank/DDBJ databases">
        <title>Complete Genome Sequence of Dolosigranulum pigrum isolated from a Patient with interstitial lung disease.</title>
        <authorList>
            <person name="Mukhopadhyay R."/>
            <person name="Joaquin J."/>
            <person name="Hogue R."/>
            <person name="Fitzgerald S."/>
            <person name="Jospin G."/>
            <person name="Eisen J.A."/>
            <person name="Chaturvedi V."/>
        </authorList>
    </citation>
    <scope>NUCLEOTIDE SEQUENCE [LARGE SCALE GENOMIC DNA]</scope>
    <source>
        <strain evidence="9 10">15S00348</strain>
    </source>
</reference>
<proteinExistence type="inferred from homology"/>
<feature type="domain" description="Carbohydrate kinase FGGY N-terminal" evidence="7">
    <location>
        <begin position="4"/>
        <end position="242"/>
    </location>
</feature>
<evidence type="ECO:0000256" key="6">
    <source>
        <dbReference type="ARBA" id="ARBA00023308"/>
    </source>
</evidence>
<dbReference type="PANTHER" id="PTHR43095">
    <property type="entry name" value="SUGAR KINASE"/>
    <property type="match status" value="1"/>
</dbReference>
<keyword evidence="5" id="KW-0067">ATP-binding</keyword>
<keyword evidence="2" id="KW-0808">Transferase</keyword>
<gene>
    <name evidence="9" type="ORF">BWX42_06735</name>
</gene>
<dbReference type="GO" id="GO:0008993">
    <property type="term" value="F:rhamnulokinase activity"/>
    <property type="evidence" value="ECO:0007669"/>
    <property type="project" value="InterPro"/>
</dbReference>
<evidence type="ECO:0008006" key="11">
    <source>
        <dbReference type="Google" id="ProtNLM"/>
    </source>
</evidence>
<protein>
    <recommendedName>
        <fullName evidence="11">Rhamnulokinase</fullName>
    </recommendedName>
</protein>
<dbReference type="Pfam" id="PF00370">
    <property type="entry name" value="FGGY_N"/>
    <property type="match status" value="1"/>
</dbReference>
<evidence type="ECO:0000259" key="8">
    <source>
        <dbReference type="Pfam" id="PF02782"/>
    </source>
</evidence>
<organism evidence="9 10">
    <name type="scientific">Dolosigranulum pigrum</name>
    <dbReference type="NCBI Taxonomy" id="29394"/>
    <lineage>
        <taxon>Bacteria</taxon>
        <taxon>Bacillati</taxon>
        <taxon>Bacillota</taxon>
        <taxon>Bacilli</taxon>
        <taxon>Lactobacillales</taxon>
        <taxon>Carnobacteriaceae</taxon>
        <taxon>Dolosigranulum</taxon>
    </lineage>
</organism>
<comment type="caution">
    <text evidence="9">The sequence shown here is derived from an EMBL/GenBank/DDBJ whole genome shotgun (WGS) entry which is preliminary data.</text>
</comment>
<accession>A0A1S8KP21</accession>
<evidence type="ECO:0000256" key="3">
    <source>
        <dbReference type="ARBA" id="ARBA00022741"/>
    </source>
</evidence>
<evidence type="ECO:0000256" key="4">
    <source>
        <dbReference type="ARBA" id="ARBA00022777"/>
    </source>
</evidence>
<dbReference type="GO" id="GO:0005524">
    <property type="term" value="F:ATP binding"/>
    <property type="evidence" value="ECO:0007669"/>
    <property type="project" value="UniProtKB-KW"/>
</dbReference>
<sequence length="491" mass="54424">MSNVLAIDLGASSGRALLGKYHDGELSVTEIHRFDDYVIDHGDGHLSWDIELIMDHIYESMARAEASHGFDSLSVDSWGVDFGLLDQEGHLIANPVHYRDKRTTGIPERAAEILSHEEIYEETGIQILSINTLYQLLAVKWHEPDVYERAETYLHIPDLIHYLLTGEKYAERSMASTSQLFSPHSLEWSDNIREAFDLKPSLFAPLIDAGEKVGVLNTDRATELGVAGKPVITCASHDTASAIASIPSATPATFLSSGTWSLIGKELSKPFLTDERLFSNEYGAGNITLLSNLTGLWIIQQLREAYSQQGQEYTYREIAQLASEAEDLHAYIDVSDERFAEPGEMIQKVQDYLAETKQPVVTEPGDIFRVVYESLALTYRQVLEEMESRLDNDQTGEVLYIVGGGTKATILNQLTANATQKTVHIGLSEGTGVGNILLQLVALGEVASLEDGRQLVEPLLQEELTGSAVYEPQDSAQWEVKYQEFIAKGSR</sequence>
<dbReference type="InterPro" id="IPR043129">
    <property type="entry name" value="ATPase_NBD"/>
</dbReference>
<dbReference type="InterPro" id="IPR013449">
    <property type="entry name" value="Rhamnulokinase"/>
</dbReference>
<keyword evidence="6" id="KW-0684">Rhamnose metabolism</keyword>
<feature type="domain" description="Carbohydrate kinase FGGY C-terminal" evidence="8">
    <location>
        <begin position="255"/>
        <end position="443"/>
    </location>
</feature>
<dbReference type="AlphaFoldDB" id="A0A1S8KP21"/>
<comment type="similarity">
    <text evidence="1">Belongs to the FGGY kinase family.</text>
</comment>